<accession>A0A0E9X5A1</accession>
<sequence length="76" mass="8631">MFMHTASGLYFCLKALPIRQYFIIKQKALSFLLLPLPLIHASSSDSSCWLFCSLRKSMSLYASSPLDRSTKSRGIR</sequence>
<protein>
    <submittedName>
        <fullName evidence="1">Uncharacterized protein</fullName>
    </submittedName>
</protein>
<reference evidence="1" key="2">
    <citation type="journal article" date="2015" name="Fish Shellfish Immunol.">
        <title>Early steps in the European eel (Anguilla anguilla)-Vibrio vulnificus interaction in the gills: Role of the RtxA13 toxin.</title>
        <authorList>
            <person name="Callol A."/>
            <person name="Pajuelo D."/>
            <person name="Ebbesson L."/>
            <person name="Teles M."/>
            <person name="MacKenzie S."/>
            <person name="Amaro C."/>
        </authorList>
    </citation>
    <scope>NUCLEOTIDE SEQUENCE</scope>
</reference>
<dbReference type="EMBL" id="GBXM01010823">
    <property type="protein sequence ID" value="JAH97754.1"/>
    <property type="molecule type" value="Transcribed_RNA"/>
</dbReference>
<dbReference type="AlphaFoldDB" id="A0A0E9X5A1"/>
<name>A0A0E9X5A1_ANGAN</name>
<reference evidence="1" key="1">
    <citation type="submission" date="2014-11" db="EMBL/GenBank/DDBJ databases">
        <authorList>
            <person name="Amaro Gonzalez C."/>
        </authorList>
    </citation>
    <scope>NUCLEOTIDE SEQUENCE</scope>
</reference>
<proteinExistence type="predicted"/>
<organism evidence="1">
    <name type="scientific">Anguilla anguilla</name>
    <name type="common">European freshwater eel</name>
    <name type="synonym">Muraena anguilla</name>
    <dbReference type="NCBI Taxonomy" id="7936"/>
    <lineage>
        <taxon>Eukaryota</taxon>
        <taxon>Metazoa</taxon>
        <taxon>Chordata</taxon>
        <taxon>Craniata</taxon>
        <taxon>Vertebrata</taxon>
        <taxon>Euteleostomi</taxon>
        <taxon>Actinopterygii</taxon>
        <taxon>Neopterygii</taxon>
        <taxon>Teleostei</taxon>
        <taxon>Anguilliformes</taxon>
        <taxon>Anguillidae</taxon>
        <taxon>Anguilla</taxon>
    </lineage>
</organism>
<evidence type="ECO:0000313" key="1">
    <source>
        <dbReference type="EMBL" id="JAH97754.1"/>
    </source>
</evidence>